<name>A0A133N239_CLOPF</name>
<proteinExistence type="predicted"/>
<dbReference type="RefSeq" id="WP_155642210.1">
    <property type="nucleotide sequence ID" value="NZ_KQ956243.1"/>
</dbReference>
<sequence>MRSKNRIRKLYKGYDKALKPFKREMIELMESNKALAVAICETYRAGQYSSQYWRTIGYFGRNHKAAYIDFCKTG</sequence>
<gene>
    <name evidence="1" type="ORF">HMPREF3222_02101</name>
</gene>
<dbReference type="AlphaFoldDB" id="A0A133N239"/>
<dbReference type="Proteomes" id="UP000070646">
    <property type="component" value="Unassembled WGS sequence"/>
</dbReference>
<dbReference type="PATRIC" id="fig|1502.174.peg.2115"/>
<feature type="non-terminal residue" evidence="1">
    <location>
        <position position="74"/>
    </location>
</feature>
<dbReference type="EMBL" id="LRPU01000104">
    <property type="protein sequence ID" value="KXA10330.1"/>
    <property type="molecule type" value="Genomic_DNA"/>
</dbReference>
<organism evidence="1 2">
    <name type="scientific">Clostridium perfringens</name>
    <dbReference type="NCBI Taxonomy" id="1502"/>
    <lineage>
        <taxon>Bacteria</taxon>
        <taxon>Bacillati</taxon>
        <taxon>Bacillota</taxon>
        <taxon>Clostridia</taxon>
        <taxon>Eubacteriales</taxon>
        <taxon>Clostridiaceae</taxon>
        <taxon>Clostridium</taxon>
    </lineage>
</organism>
<evidence type="ECO:0000313" key="1">
    <source>
        <dbReference type="EMBL" id="KXA10330.1"/>
    </source>
</evidence>
<reference evidence="1 2" key="1">
    <citation type="submission" date="2016-01" db="EMBL/GenBank/DDBJ databases">
        <authorList>
            <person name="Oliw E.H."/>
        </authorList>
    </citation>
    <scope>NUCLEOTIDE SEQUENCE [LARGE SCALE GENOMIC DNA]</scope>
    <source>
        <strain evidence="1 2">MJR7757A</strain>
    </source>
</reference>
<evidence type="ECO:0000313" key="2">
    <source>
        <dbReference type="Proteomes" id="UP000070646"/>
    </source>
</evidence>
<accession>A0A133N239</accession>
<comment type="caution">
    <text evidence="1">The sequence shown here is derived from an EMBL/GenBank/DDBJ whole genome shotgun (WGS) entry which is preliminary data.</text>
</comment>
<protein>
    <submittedName>
        <fullName evidence="1">Uncharacterized protein</fullName>
    </submittedName>
</protein>